<dbReference type="RefSeq" id="WP_061506373.1">
    <property type="nucleotide sequence ID" value="NZ_BAPF01000056.1"/>
</dbReference>
<gene>
    <name evidence="1" type="ORF">AA14337_3171</name>
</gene>
<dbReference type="GeneID" id="29557812"/>
<keyword evidence="2" id="KW-1185">Reference proteome</keyword>
<name>A0ABQ0Q026_9PROT</name>
<accession>A0ABQ0Q026</accession>
<protein>
    <submittedName>
        <fullName evidence="1">Uncharacterized protein</fullName>
    </submittedName>
</protein>
<dbReference type="EMBL" id="BAPF01000056">
    <property type="protein sequence ID" value="GBQ85831.1"/>
    <property type="molecule type" value="Genomic_DNA"/>
</dbReference>
<sequence>MVATVHVIPKHGIADYLKHMTHGHDPSLQEAPFSLDRVWVGQGESIRLGANCGEFEEFAICEVSALVPDTPGIPWVKVLRRGYKTREIAKANLTSHKASSPAFIIDIMSHSELEEIKFEGGIMTKSTR</sequence>
<evidence type="ECO:0000313" key="1">
    <source>
        <dbReference type="EMBL" id="GBQ85831.1"/>
    </source>
</evidence>
<organism evidence="1 2">
    <name type="scientific">Acetobacter malorum DSM 14337</name>
    <dbReference type="NCBI Taxonomy" id="1307910"/>
    <lineage>
        <taxon>Bacteria</taxon>
        <taxon>Pseudomonadati</taxon>
        <taxon>Pseudomonadota</taxon>
        <taxon>Alphaproteobacteria</taxon>
        <taxon>Acetobacterales</taxon>
        <taxon>Acetobacteraceae</taxon>
        <taxon>Acetobacter</taxon>
    </lineage>
</organism>
<evidence type="ECO:0000313" key="2">
    <source>
        <dbReference type="Proteomes" id="UP001065047"/>
    </source>
</evidence>
<comment type="caution">
    <text evidence="1">The sequence shown here is derived from an EMBL/GenBank/DDBJ whole genome shotgun (WGS) entry which is preliminary data.</text>
</comment>
<proteinExistence type="predicted"/>
<dbReference type="Proteomes" id="UP001065047">
    <property type="component" value="Unassembled WGS sequence"/>
</dbReference>
<reference evidence="1" key="1">
    <citation type="submission" date="2013-04" db="EMBL/GenBank/DDBJ databases">
        <title>The genome sequencing project of 58 acetic acid bacteria.</title>
        <authorList>
            <person name="Okamoto-Kainuma A."/>
            <person name="Ishikawa M."/>
            <person name="Umino S."/>
            <person name="Koizumi Y."/>
            <person name="Shiwa Y."/>
            <person name="Yoshikawa H."/>
            <person name="Matsutani M."/>
            <person name="Matsushita K."/>
        </authorList>
    </citation>
    <scope>NUCLEOTIDE SEQUENCE</scope>
    <source>
        <strain evidence="1">DSM 14337</strain>
    </source>
</reference>